<keyword evidence="5" id="KW-1185">Reference proteome</keyword>
<keyword evidence="2" id="KW-0804">Transcription</keyword>
<evidence type="ECO:0000256" key="1">
    <source>
        <dbReference type="ARBA" id="ARBA00023015"/>
    </source>
</evidence>
<dbReference type="InterPro" id="IPR014036">
    <property type="entry name" value="DeoR-like_C"/>
</dbReference>
<dbReference type="OrthoDB" id="7688673at2"/>
<dbReference type="EMBL" id="SMKX01000033">
    <property type="protein sequence ID" value="TDD59659.1"/>
    <property type="molecule type" value="Genomic_DNA"/>
</dbReference>
<dbReference type="InterPro" id="IPR037171">
    <property type="entry name" value="NagB/RpiA_transferase-like"/>
</dbReference>
<name>A0A4R4ZPD1_9ACTN</name>
<dbReference type="InterPro" id="IPR001034">
    <property type="entry name" value="DeoR_HTH"/>
</dbReference>
<proteinExistence type="predicted"/>
<dbReference type="SUPFAM" id="SSF100950">
    <property type="entry name" value="NagB/RpiA/CoA transferase-like"/>
    <property type="match status" value="1"/>
</dbReference>
<dbReference type="SUPFAM" id="SSF46785">
    <property type="entry name" value="Winged helix' DNA-binding domain"/>
    <property type="match status" value="1"/>
</dbReference>
<evidence type="ECO:0000313" key="5">
    <source>
        <dbReference type="Proteomes" id="UP000295124"/>
    </source>
</evidence>
<dbReference type="InterPro" id="IPR036390">
    <property type="entry name" value="WH_DNA-bd_sf"/>
</dbReference>
<dbReference type="PROSITE" id="PS51000">
    <property type="entry name" value="HTH_DEOR_2"/>
    <property type="match status" value="1"/>
</dbReference>
<dbReference type="RefSeq" id="WP_132167777.1">
    <property type="nucleotide sequence ID" value="NZ_SMKX01000033.1"/>
</dbReference>
<evidence type="ECO:0000256" key="2">
    <source>
        <dbReference type="ARBA" id="ARBA00023163"/>
    </source>
</evidence>
<dbReference type="InterPro" id="IPR036388">
    <property type="entry name" value="WH-like_DNA-bd_sf"/>
</dbReference>
<protein>
    <submittedName>
        <fullName evidence="4">DeoR/GlpR transcriptional regulator</fullName>
    </submittedName>
</protein>
<dbReference type="Proteomes" id="UP000295124">
    <property type="component" value="Unassembled WGS sequence"/>
</dbReference>
<dbReference type="GO" id="GO:0003700">
    <property type="term" value="F:DNA-binding transcription factor activity"/>
    <property type="evidence" value="ECO:0007669"/>
    <property type="project" value="InterPro"/>
</dbReference>
<dbReference type="Pfam" id="PF00455">
    <property type="entry name" value="DeoRC"/>
    <property type="match status" value="1"/>
</dbReference>
<dbReference type="AlphaFoldDB" id="A0A4R4ZPD1"/>
<evidence type="ECO:0000259" key="3">
    <source>
        <dbReference type="PROSITE" id="PS51000"/>
    </source>
</evidence>
<dbReference type="InterPro" id="IPR050313">
    <property type="entry name" value="Carb_Metab_HTH_regulators"/>
</dbReference>
<feature type="domain" description="HTH deoR-type" evidence="3">
    <location>
        <begin position="5"/>
        <end position="60"/>
    </location>
</feature>
<gene>
    <name evidence="4" type="ORF">E1263_14330</name>
</gene>
<dbReference type="SMART" id="SM00420">
    <property type="entry name" value="HTH_DEOR"/>
    <property type="match status" value="1"/>
</dbReference>
<keyword evidence="1" id="KW-0805">Transcription regulation</keyword>
<dbReference type="Gene3D" id="1.10.10.10">
    <property type="entry name" value="Winged helix-like DNA-binding domain superfamily/Winged helix DNA-binding domain"/>
    <property type="match status" value="1"/>
</dbReference>
<comment type="caution">
    <text evidence="4">The sequence shown here is derived from an EMBL/GenBank/DDBJ whole genome shotgun (WGS) entry which is preliminary data.</text>
</comment>
<dbReference type="SMART" id="SM01134">
    <property type="entry name" value="DeoRC"/>
    <property type="match status" value="1"/>
</dbReference>
<organism evidence="4 5">
    <name type="scientific">Kribbella antibiotica</name>
    <dbReference type="NCBI Taxonomy" id="190195"/>
    <lineage>
        <taxon>Bacteria</taxon>
        <taxon>Bacillati</taxon>
        <taxon>Actinomycetota</taxon>
        <taxon>Actinomycetes</taxon>
        <taxon>Propionibacteriales</taxon>
        <taxon>Kribbellaceae</taxon>
        <taxon>Kribbella</taxon>
    </lineage>
</organism>
<reference evidence="4 5" key="1">
    <citation type="submission" date="2019-03" db="EMBL/GenBank/DDBJ databases">
        <title>Draft genome sequences of novel Actinobacteria.</title>
        <authorList>
            <person name="Sahin N."/>
            <person name="Ay H."/>
            <person name="Saygin H."/>
        </authorList>
    </citation>
    <scope>NUCLEOTIDE SEQUENCE [LARGE SCALE GENOMIC DNA]</scope>
    <source>
        <strain evidence="4 5">JCM 13523</strain>
    </source>
</reference>
<evidence type="ECO:0000313" key="4">
    <source>
        <dbReference type="EMBL" id="TDD59659.1"/>
    </source>
</evidence>
<accession>A0A4R4ZPD1</accession>
<dbReference type="PANTHER" id="PTHR30363">
    <property type="entry name" value="HTH-TYPE TRANSCRIPTIONAL REGULATOR SRLR-RELATED"/>
    <property type="match status" value="1"/>
</dbReference>
<dbReference type="PRINTS" id="PR00037">
    <property type="entry name" value="HTHLACR"/>
</dbReference>
<dbReference type="PANTHER" id="PTHR30363:SF44">
    <property type="entry name" value="AGA OPERON TRANSCRIPTIONAL REPRESSOR-RELATED"/>
    <property type="match status" value="1"/>
</dbReference>
<dbReference type="Pfam" id="PF08220">
    <property type="entry name" value="HTH_DeoR"/>
    <property type="match status" value="1"/>
</dbReference>
<sequence length="273" mass="29878">MRLRLNTRQRAILREVEGREYVEVKDLAHRLDVDVSTIRRDLQGLVRDDLVERLHGGVRRRTVDSPPVAFSSAPDSGVDAIAHTARRMVRNGDRIALGAGVCIDRLVSTLFDVEDLTVVTTDLGSAERLSRQPNIRVIIAGGELRDAPGSTVVSGAATAEFLAAQQADWVFLEVDGIHPFAGITSSHTWHVSTARALLSAGDRRVGLARSQAFGARCVGFIAEASELDLVITDDRLTDAELPAFAGRIVRASLDPTDEWRTEHPPAYHPPRRL</sequence>